<evidence type="ECO:0000256" key="6">
    <source>
        <dbReference type="ARBA" id="ARBA00022679"/>
    </source>
</evidence>
<proteinExistence type="predicted"/>
<evidence type="ECO:0000256" key="7">
    <source>
        <dbReference type="ARBA" id="ARBA00022692"/>
    </source>
</evidence>
<dbReference type="InterPro" id="IPR003594">
    <property type="entry name" value="HATPase_dom"/>
</dbReference>
<dbReference type="EC" id="2.7.13.3" evidence="3"/>
<protein>
    <recommendedName>
        <fullName evidence="3">histidine kinase</fullName>
        <ecNumber evidence="3">2.7.13.3</ecNumber>
    </recommendedName>
</protein>
<dbReference type="EMBL" id="SPSF01000016">
    <property type="protein sequence ID" value="MPQ61801.1"/>
    <property type="molecule type" value="Genomic_DNA"/>
</dbReference>
<evidence type="ECO:0000256" key="13">
    <source>
        <dbReference type="ARBA" id="ARBA00023136"/>
    </source>
</evidence>
<dbReference type="SMART" id="SM00388">
    <property type="entry name" value="HisKA"/>
    <property type="match status" value="1"/>
</dbReference>
<keyword evidence="12" id="KW-0902">Two-component regulatory system</keyword>
<dbReference type="CDD" id="cd00075">
    <property type="entry name" value="HATPase"/>
    <property type="match status" value="1"/>
</dbReference>
<dbReference type="InterPro" id="IPR005467">
    <property type="entry name" value="His_kinase_dom"/>
</dbReference>
<keyword evidence="8" id="KW-0547">Nucleotide-binding</keyword>
<keyword evidence="11 14" id="KW-1133">Transmembrane helix</keyword>
<evidence type="ECO:0000256" key="5">
    <source>
        <dbReference type="ARBA" id="ARBA00022553"/>
    </source>
</evidence>
<evidence type="ECO:0000256" key="3">
    <source>
        <dbReference type="ARBA" id="ARBA00012438"/>
    </source>
</evidence>
<dbReference type="InterPro" id="IPR004358">
    <property type="entry name" value="Sig_transdc_His_kin-like_C"/>
</dbReference>
<accession>A0A5N7IZ97</accession>
<feature type="transmembrane region" description="Helical" evidence="14">
    <location>
        <begin position="166"/>
        <end position="185"/>
    </location>
</feature>
<dbReference type="InterPro" id="IPR036890">
    <property type="entry name" value="HATPase_C_sf"/>
</dbReference>
<feature type="transmembrane region" description="Helical" evidence="14">
    <location>
        <begin position="14"/>
        <end position="38"/>
    </location>
</feature>
<dbReference type="SMART" id="SM00387">
    <property type="entry name" value="HATPase_c"/>
    <property type="match status" value="1"/>
</dbReference>
<comment type="caution">
    <text evidence="16">The sequence shown here is derived from an EMBL/GenBank/DDBJ whole genome shotgun (WGS) entry which is preliminary data.</text>
</comment>
<dbReference type="PRINTS" id="PR00344">
    <property type="entry name" value="BCTRLSENSOR"/>
</dbReference>
<keyword evidence="13 14" id="KW-0472">Membrane</keyword>
<dbReference type="PROSITE" id="PS50109">
    <property type="entry name" value="HIS_KIN"/>
    <property type="match status" value="1"/>
</dbReference>
<feature type="domain" description="Histidine kinase" evidence="15">
    <location>
        <begin position="252"/>
        <end position="470"/>
    </location>
</feature>
<keyword evidence="6" id="KW-0808">Transferase</keyword>
<dbReference type="Proteomes" id="UP000342249">
    <property type="component" value="Unassembled WGS sequence"/>
</dbReference>
<keyword evidence="10" id="KW-0067">ATP-binding</keyword>
<organism evidence="16 17">
    <name type="scientific">Clostridium estertheticum</name>
    <dbReference type="NCBI Taxonomy" id="238834"/>
    <lineage>
        <taxon>Bacteria</taxon>
        <taxon>Bacillati</taxon>
        <taxon>Bacillota</taxon>
        <taxon>Clostridia</taxon>
        <taxon>Eubacteriales</taxon>
        <taxon>Clostridiaceae</taxon>
        <taxon>Clostridium</taxon>
    </lineage>
</organism>
<evidence type="ECO:0000256" key="10">
    <source>
        <dbReference type="ARBA" id="ARBA00022840"/>
    </source>
</evidence>
<evidence type="ECO:0000313" key="16">
    <source>
        <dbReference type="EMBL" id="MPQ61801.1"/>
    </source>
</evidence>
<evidence type="ECO:0000256" key="1">
    <source>
        <dbReference type="ARBA" id="ARBA00000085"/>
    </source>
</evidence>
<keyword evidence="5" id="KW-0597">Phosphoprotein</keyword>
<dbReference type="Gene3D" id="1.10.287.130">
    <property type="match status" value="1"/>
</dbReference>
<dbReference type="SUPFAM" id="SSF55874">
    <property type="entry name" value="ATPase domain of HSP90 chaperone/DNA topoisomerase II/histidine kinase"/>
    <property type="match status" value="1"/>
</dbReference>
<keyword evidence="4" id="KW-1003">Cell membrane</keyword>
<dbReference type="AlphaFoldDB" id="A0A5N7IZ97"/>
<dbReference type="SUPFAM" id="SSF47384">
    <property type="entry name" value="Homodimeric domain of signal transducing histidine kinase"/>
    <property type="match status" value="1"/>
</dbReference>
<evidence type="ECO:0000256" key="14">
    <source>
        <dbReference type="SAM" id="Phobius"/>
    </source>
</evidence>
<evidence type="ECO:0000256" key="4">
    <source>
        <dbReference type="ARBA" id="ARBA00022475"/>
    </source>
</evidence>
<comment type="subcellular location">
    <subcellularLocation>
        <location evidence="2">Cell membrane</location>
        <topology evidence="2">Multi-pass membrane protein</topology>
    </subcellularLocation>
</comment>
<evidence type="ECO:0000256" key="8">
    <source>
        <dbReference type="ARBA" id="ARBA00022741"/>
    </source>
</evidence>
<dbReference type="PANTHER" id="PTHR45528:SF1">
    <property type="entry name" value="SENSOR HISTIDINE KINASE CPXA"/>
    <property type="match status" value="1"/>
</dbReference>
<evidence type="ECO:0000259" key="15">
    <source>
        <dbReference type="PROSITE" id="PS50109"/>
    </source>
</evidence>
<evidence type="ECO:0000256" key="2">
    <source>
        <dbReference type="ARBA" id="ARBA00004651"/>
    </source>
</evidence>
<dbReference type="Pfam" id="PF00512">
    <property type="entry name" value="HisKA"/>
    <property type="match status" value="1"/>
</dbReference>
<dbReference type="PANTHER" id="PTHR45528">
    <property type="entry name" value="SENSOR HISTIDINE KINASE CPXA"/>
    <property type="match status" value="1"/>
</dbReference>
<comment type="catalytic activity">
    <reaction evidence="1">
        <text>ATP + protein L-histidine = ADP + protein N-phospho-L-histidine.</text>
        <dbReference type="EC" id="2.7.13.3"/>
    </reaction>
</comment>
<name>A0A5N7IZ97_9CLOT</name>
<evidence type="ECO:0000256" key="11">
    <source>
        <dbReference type="ARBA" id="ARBA00022989"/>
    </source>
</evidence>
<reference evidence="16 17" key="1">
    <citation type="journal article" date="2019" name="Lett. Appl. Microbiol.">
        <title>A case of 'blown pack' spoilage of vacuum-packaged pork likely associated with Clostridium estertheticum in Canada.</title>
        <authorList>
            <person name="Zhang P."/>
            <person name="Ward P."/>
            <person name="McMullen L.M."/>
            <person name="Yang X."/>
        </authorList>
    </citation>
    <scope>NUCLEOTIDE SEQUENCE [LARGE SCALE GENOMIC DNA]</scope>
    <source>
        <strain evidence="16 17">MA19</strain>
    </source>
</reference>
<dbReference type="Pfam" id="PF02518">
    <property type="entry name" value="HATPase_c"/>
    <property type="match status" value="1"/>
</dbReference>
<dbReference type="InterPro" id="IPR003661">
    <property type="entry name" value="HisK_dim/P_dom"/>
</dbReference>
<gene>
    <name evidence="16" type="ORF">E4V82_06695</name>
</gene>
<dbReference type="GO" id="GO:0005886">
    <property type="term" value="C:plasma membrane"/>
    <property type="evidence" value="ECO:0007669"/>
    <property type="project" value="UniProtKB-SubCell"/>
</dbReference>
<keyword evidence="9 16" id="KW-0418">Kinase</keyword>
<dbReference type="InterPro" id="IPR036097">
    <property type="entry name" value="HisK_dim/P_sf"/>
</dbReference>
<evidence type="ECO:0000256" key="12">
    <source>
        <dbReference type="ARBA" id="ARBA00023012"/>
    </source>
</evidence>
<keyword evidence="7 14" id="KW-0812">Transmembrane</keyword>
<dbReference type="CDD" id="cd00082">
    <property type="entry name" value="HisKA"/>
    <property type="match status" value="1"/>
</dbReference>
<evidence type="ECO:0000313" key="17">
    <source>
        <dbReference type="Proteomes" id="UP000342249"/>
    </source>
</evidence>
<dbReference type="GO" id="GO:0000155">
    <property type="term" value="F:phosphorelay sensor kinase activity"/>
    <property type="evidence" value="ECO:0007669"/>
    <property type="project" value="InterPro"/>
</dbReference>
<dbReference type="RefSeq" id="WP_152751429.1">
    <property type="nucleotide sequence ID" value="NZ_CP077618.1"/>
</dbReference>
<dbReference type="InterPro" id="IPR050398">
    <property type="entry name" value="HssS/ArlS-like"/>
</dbReference>
<sequence>MKHEKPQLTKISNIFIKSLLILLIILFIFNMFLIASLFNHARFESNPLGSAEILNQYIELNGSVPVLNDKGKKIASKNNLWIQIVDNNLKEIYEFNKPVDVITKYTPIDFVHAYKYDIKSSTVFICEKKFTKSKYSYFVGFPINVVTKYNIEYSPTKVKSFLTKNIVYLIAANIVIIICFSYFYFAKKIGNPLQNIIDNIDTLVKGNYSTVLKEKGLYKNIFRNLNTLSVTLLENIKEKELLDKLREEWISSIGHDMKTPLSSIKGFSEILMDKDYSFSKKEVKEYTTIIYEKSLYMESLINDLNFSYKLKNDCIVLNLEKTNIVEFTQNIINELLLSPEFISRQINFNSTNPSILLNIDIHLIKRALFNFIINFLTYNDSSVRLSVDIIGNNDFIKVVIKDNGKGIPQEDIPYIFQRYYRGTNTTTNSKGSGLGMAIASDIIKLHNGYCNIESEISVGTTLTIYLKSHEVIL</sequence>
<evidence type="ECO:0000256" key="9">
    <source>
        <dbReference type="ARBA" id="ARBA00022777"/>
    </source>
</evidence>
<dbReference type="GO" id="GO:0005524">
    <property type="term" value="F:ATP binding"/>
    <property type="evidence" value="ECO:0007669"/>
    <property type="project" value="UniProtKB-KW"/>
</dbReference>
<dbReference type="Gene3D" id="3.30.565.10">
    <property type="entry name" value="Histidine kinase-like ATPase, C-terminal domain"/>
    <property type="match status" value="1"/>
</dbReference>